<evidence type="ECO:0000256" key="10">
    <source>
        <dbReference type="ARBA" id="ARBA00022989"/>
    </source>
</evidence>
<evidence type="ECO:0000256" key="3">
    <source>
        <dbReference type="ARBA" id="ARBA00012944"/>
    </source>
</evidence>
<keyword evidence="11 16" id="KW-0520">NAD</keyword>
<evidence type="ECO:0000256" key="2">
    <source>
        <dbReference type="ARBA" id="ARBA00009025"/>
    </source>
</evidence>
<evidence type="ECO:0000256" key="11">
    <source>
        <dbReference type="ARBA" id="ARBA00023027"/>
    </source>
</evidence>
<keyword evidence="13 16" id="KW-0496">Mitochondrion</keyword>
<keyword evidence="9 16" id="KW-0249">Electron transport</keyword>
<keyword evidence="5 16" id="KW-0813">Transport</keyword>
<feature type="transmembrane region" description="Helical" evidence="16">
    <location>
        <begin position="21"/>
        <end position="39"/>
    </location>
</feature>
<protein>
    <recommendedName>
        <fullName evidence="4 16">NADH-ubiquinone oxidoreductase chain 4</fullName>
        <ecNumber evidence="3 16">7.1.1.2</ecNumber>
    </recommendedName>
</protein>
<dbReference type="InterPro" id="IPR001750">
    <property type="entry name" value="ND/Mrp_TM"/>
</dbReference>
<dbReference type="EMBL" id="HM015199">
    <property type="protein sequence ID" value="ADE18739.1"/>
    <property type="molecule type" value="Genomic_DNA"/>
</dbReference>
<comment type="subcellular location">
    <subcellularLocation>
        <location evidence="1 16">Mitochondrion membrane</location>
        <topology evidence="1 16">Multi-pass membrane protein</topology>
    </subcellularLocation>
</comment>
<feature type="transmembrane region" description="Helical" evidence="16">
    <location>
        <begin position="276"/>
        <end position="294"/>
    </location>
</feature>
<feature type="transmembrane region" description="Helical" evidence="16">
    <location>
        <begin position="116"/>
        <end position="134"/>
    </location>
</feature>
<feature type="transmembrane region" description="Helical" evidence="16">
    <location>
        <begin position="335"/>
        <end position="359"/>
    </location>
</feature>
<dbReference type="PRINTS" id="PR01437">
    <property type="entry name" value="NUOXDRDTASE4"/>
</dbReference>
<dbReference type="NCBIfam" id="TIGR01972">
    <property type="entry name" value="NDH_I_M"/>
    <property type="match status" value="1"/>
</dbReference>
<feature type="transmembrane region" description="Helical" evidence="16">
    <location>
        <begin position="59"/>
        <end position="77"/>
    </location>
</feature>
<dbReference type="Pfam" id="PF01059">
    <property type="entry name" value="Oxidored_q5_N"/>
    <property type="match status" value="1"/>
</dbReference>
<organism evidence="19">
    <name type="scientific">Ostrea denselamellosa</name>
    <dbReference type="NCBI Taxonomy" id="74434"/>
    <lineage>
        <taxon>Eukaryota</taxon>
        <taxon>Metazoa</taxon>
        <taxon>Spiralia</taxon>
        <taxon>Lophotrochozoa</taxon>
        <taxon>Mollusca</taxon>
        <taxon>Bivalvia</taxon>
        <taxon>Autobranchia</taxon>
        <taxon>Pteriomorphia</taxon>
        <taxon>Ostreida</taxon>
        <taxon>Ostreoidea</taxon>
        <taxon>Ostreidae</taxon>
        <taxon>Ostrea</taxon>
    </lineage>
</organism>
<evidence type="ECO:0000256" key="12">
    <source>
        <dbReference type="ARBA" id="ARBA00023075"/>
    </source>
</evidence>
<comment type="catalytic activity">
    <reaction evidence="15 16">
        <text>a ubiquinone + NADH + 5 H(+)(in) = a ubiquinol + NAD(+) + 4 H(+)(out)</text>
        <dbReference type="Rhea" id="RHEA:29091"/>
        <dbReference type="Rhea" id="RHEA-COMP:9565"/>
        <dbReference type="Rhea" id="RHEA-COMP:9566"/>
        <dbReference type="ChEBI" id="CHEBI:15378"/>
        <dbReference type="ChEBI" id="CHEBI:16389"/>
        <dbReference type="ChEBI" id="CHEBI:17976"/>
        <dbReference type="ChEBI" id="CHEBI:57540"/>
        <dbReference type="ChEBI" id="CHEBI:57945"/>
        <dbReference type="EC" id="7.1.1.2"/>
    </reaction>
</comment>
<feature type="transmembrane region" description="Helical" evidence="16">
    <location>
        <begin position="379"/>
        <end position="405"/>
    </location>
</feature>
<dbReference type="GO" id="GO:0003954">
    <property type="term" value="F:NADH dehydrogenase activity"/>
    <property type="evidence" value="ECO:0007669"/>
    <property type="project" value="TreeGrafter"/>
</dbReference>
<dbReference type="RefSeq" id="YP_004300310.1">
    <property type="nucleotide sequence ID" value="NC_015231.1"/>
</dbReference>
<dbReference type="GO" id="GO:0031966">
    <property type="term" value="C:mitochondrial membrane"/>
    <property type="evidence" value="ECO:0007669"/>
    <property type="project" value="UniProtKB-SubCell"/>
</dbReference>
<feature type="transmembrane region" description="Helical" evidence="16">
    <location>
        <begin position="89"/>
        <end position="110"/>
    </location>
</feature>
<evidence type="ECO:0000256" key="16">
    <source>
        <dbReference type="RuleBase" id="RU003297"/>
    </source>
</evidence>
<dbReference type="CTD" id="4538"/>
<evidence type="ECO:0000256" key="6">
    <source>
        <dbReference type="ARBA" id="ARBA00022660"/>
    </source>
</evidence>
<feature type="domain" description="NADH:ubiquinone oxidoreductase chain 4 N-terminal" evidence="18">
    <location>
        <begin position="3"/>
        <end position="106"/>
    </location>
</feature>
<feature type="transmembrane region" description="Helical" evidence="16">
    <location>
        <begin position="184"/>
        <end position="203"/>
    </location>
</feature>
<evidence type="ECO:0000259" key="17">
    <source>
        <dbReference type="Pfam" id="PF00361"/>
    </source>
</evidence>
<sequence>MSLMILMVGTSLACIFLNKKDQYVGVVNLFAIWTVYSLSMWGGPGVSWVSLSNTACVDVFSMSLISLTFWVCGISIMASGAMSTLRGNYLSFCWLTVLLSLLLVMCFMVNSLLVFYILFESTLIPLVVIIALWGQQPERISAVRYISAYTVGGSFPLLVVLVLMESKMGTSFFWFVSAKMQFEWWFWAMCFLGFLVKLPAYPVHTWLPKAHVQAPVGGSVVLAGILLKLGGYGIFRLMMAFSYGLEAFGLFAVSLSVFGSLYAAMMCACQSDVKKLVAYSSVSHMAFPIIGLFSCTEVGVSSAFIMLVSHGFISSGLFVLCGISSELTSTRNLSLMSGVCRAVPILGFMWLVFIMSNLGVPPCPSFISEVLTVVAASSMGPYVFVMLALYLVVSGVYSFSLYCQLTHGSQVGEGCMSFDMVSPRDMLSLLFLFYPLVEVLFKWDLWSVF</sequence>
<feature type="domain" description="NADH:quinone oxidoreductase/Mrp antiporter transmembrane" evidence="17">
    <location>
        <begin position="110"/>
        <end position="389"/>
    </location>
</feature>
<feature type="transmembrane region" description="Helical" evidence="16">
    <location>
        <begin position="215"/>
        <end position="235"/>
    </location>
</feature>
<keyword evidence="6 16" id="KW-0679">Respiratory chain</keyword>
<evidence type="ECO:0000259" key="18">
    <source>
        <dbReference type="Pfam" id="PF01059"/>
    </source>
</evidence>
<dbReference type="InterPro" id="IPR003918">
    <property type="entry name" value="NADH_UbQ_OxRdtase"/>
</dbReference>
<dbReference type="Pfam" id="PF00361">
    <property type="entry name" value="Proton_antipo_M"/>
    <property type="match status" value="1"/>
</dbReference>
<dbReference type="InterPro" id="IPR010227">
    <property type="entry name" value="NADH_Q_OxRdtase_chainM/4"/>
</dbReference>
<keyword evidence="7 16" id="KW-0812">Transmembrane</keyword>
<dbReference type="GO" id="GO:0042773">
    <property type="term" value="P:ATP synthesis coupled electron transport"/>
    <property type="evidence" value="ECO:0007669"/>
    <property type="project" value="InterPro"/>
</dbReference>
<reference evidence="19" key="1">
    <citation type="journal article" date="2011" name="PLoS ONE">
        <title>Mutation and selection on the wobble nucleotide in tRNA anticodons in marine bivalve mitochondrial genomes.</title>
        <authorList>
            <person name="Yu H."/>
            <person name="Li Q."/>
        </authorList>
    </citation>
    <scope>NUCLEOTIDE SEQUENCE</scope>
</reference>
<comment type="similarity">
    <text evidence="2 16">Belongs to the complex I subunit 4 family.</text>
</comment>
<dbReference type="EC" id="7.1.1.2" evidence="3 16"/>
<dbReference type="GO" id="GO:0008137">
    <property type="term" value="F:NADH dehydrogenase (ubiquinone) activity"/>
    <property type="evidence" value="ECO:0007669"/>
    <property type="project" value="UniProtKB-UniRule"/>
</dbReference>
<dbReference type="AlphaFoldDB" id="F1ASY8"/>
<evidence type="ECO:0000256" key="9">
    <source>
        <dbReference type="ARBA" id="ARBA00022982"/>
    </source>
</evidence>
<evidence type="ECO:0000256" key="14">
    <source>
        <dbReference type="ARBA" id="ARBA00023136"/>
    </source>
</evidence>
<dbReference type="PANTHER" id="PTHR43507:SF20">
    <property type="entry name" value="NADH-UBIQUINONE OXIDOREDUCTASE CHAIN 4"/>
    <property type="match status" value="1"/>
</dbReference>
<dbReference type="GeneID" id="10322653"/>
<evidence type="ECO:0000313" key="19">
    <source>
        <dbReference type="EMBL" id="ADE18739.1"/>
    </source>
</evidence>
<evidence type="ECO:0000256" key="15">
    <source>
        <dbReference type="ARBA" id="ARBA00049551"/>
    </source>
</evidence>
<feature type="transmembrane region" description="Helical" evidence="16">
    <location>
        <begin position="146"/>
        <end position="164"/>
    </location>
</feature>
<evidence type="ECO:0000256" key="13">
    <source>
        <dbReference type="ARBA" id="ARBA00023128"/>
    </source>
</evidence>
<dbReference type="InterPro" id="IPR000260">
    <property type="entry name" value="NADH4_N"/>
</dbReference>
<keyword evidence="10 16" id="KW-1133">Transmembrane helix</keyword>
<dbReference type="GO" id="GO:0015990">
    <property type="term" value="P:electron transport coupled proton transport"/>
    <property type="evidence" value="ECO:0007669"/>
    <property type="project" value="TreeGrafter"/>
</dbReference>
<evidence type="ECO:0000256" key="1">
    <source>
        <dbReference type="ARBA" id="ARBA00004225"/>
    </source>
</evidence>
<dbReference type="GO" id="GO:0048039">
    <property type="term" value="F:ubiquinone binding"/>
    <property type="evidence" value="ECO:0007669"/>
    <property type="project" value="TreeGrafter"/>
</dbReference>
<geneLocation type="mitochondrion" evidence="19"/>
<keyword evidence="12 16" id="KW-0830">Ubiquinone</keyword>
<evidence type="ECO:0000256" key="5">
    <source>
        <dbReference type="ARBA" id="ARBA00022448"/>
    </source>
</evidence>
<accession>F1ASY8</accession>
<dbReference type="PANTHER" id="PTHR43507">
    <property type="entry name" value="NADH-UBIQUINONE OXIDOREDUCTASE CHAIN 4"/>
    <property type="match status" value="1"/>
</dbReference>
<proteinExistence type="inferred from homology"/>
<evidence type="ECO:0000256" key="7">
    <source>
        <dbReference type="ARBA" id="ARBA00022692"/>
    </source>
</evidence>
<name>F1ASY8_9BIVA</name>
<keyword evidence="8" id="KW-1278">Translocase</keyword>
<feature type="transmembrane region" description="Helical" evidence="16">
    <location>
        <begin position="300"/>
        <end position="323"/>
    </location>
</feature>
<comment type="function">
    <text evidence="16">Core subunit of the mitochondrial membrane respiratory chain NADH dehydrogenase (Complex I) which catalyzes electron transfer from NADH through the respiratory chain, using ubiquinone as an electron acceptor. Essential for the catalytic activity and assembly of complex I.</text>
</comment>
<evidence type="ECO:0000256" key="8">
    <source>
        <dbReference type="ARBA" id="ARBA00022967"/>
    </source>
</evidence>
<feature type="transmembrane region" description="Helical" evidence="16">
    <location>
        <begin position="241"/>
        <end position="264"/>
    </location>
</feature>
<evidence type="ECO:0000256" key="4">
    <source>
        <dbReference type="ARBA" id="ARBA00021006"/>
    </source>
</evidence>
<keyword evidence="14 16" id="KW-0472">Membrane</keyword>
<gene>
    <name evidence="19" type="primary">ND4</name>
</gene>